<accession>A0A239MWH2</accession>
<evidence type="ECO:0000313" key="2">
    <source>
        <dbReference type="EMBL" id="SNT46985.1"/>
    </source>
</evidence>
<dbReference type="EMBL" id="FZOD01000047">
    <property type="protein sequence ID" value="SNT46985.1"/>
    <property type="molecule type" value="Genomic_DNA"/>
</dbReference>
<keyword evidence="3" id="KW-1185">Reference proteome</keyword>
<dbReference type="Proteomes" id="UP000198282">
    <property type="component" value="Unassembled WGS sequence"/>
</dbReference>
<dbReference type="AlphaFoldDB" id="A0A239MWH2"/>
<evidence type="ECO:0000256" key="1">
    <source>
        <dbReference type="SAM" id="MobiDB-lite"/>
    </source>
</evidence>
<reference evidence="2 3" key="1">
    <citation type="submission" date="2017-06" db="EMBL/GenBank/DDBJ databases">
        <authorList>
            <person name="Kim H.J."/>
            <person name="Triplett B.A."/>
        </authorList>
    </citation>
    <scope>NUCLEOTIDE SEQUENCE [LARGE SCALE GENOMIC DNA]</scope>
    <source>
        <strain evidence="2 3">CGMCC 4.2132</strain>
    </source>
</reference>
<protein>
    <submittedName>
        <fullName evidence="2">Uncharacterized protein</fullName>
    </submittedName>
</protein>
<feature type="compositionally biased region" description="Basic and acidic residues" evidence="1">
    <location>
        <begin position="9"/>
        <end position="31"/>
    </location>
</feature>
<feature type="region of interest" description="Disordered" evidence="1">
    <location>
        <begin position="1"/>
        <end position="31"/>
    </location>
</feature>
<organism evidence="2 3">
    <name type="scientific">Streptosporangium subroseum</name>
    <dbReference type="NCBI Taxonomy" id="106412"/>
    <lineage>
        <taxon>Bacteria</taxon>
        <taxon>Bacillati</taxon>
        <taxon>Actinomycetota</taxon>
        <taxon>Actinomycetes</taxon>
        <taxon>Streptosporangiales</taxon>
        <taxon>Streptosporangiaceae</taxon>
        <taxon>Streptosporangium</taxon>
    </lineage>
</organism>
<evidence type="ECO:0000313" key="3">
    <source>
        <dbReference type="Proteomes" id="UP000198282"/>
    </source>
</evidence>
<gene>
    <name evidence="2" type="ORF">SAMN05216276_104725</name>
</gene>
<name>A0A239MWH2_9ACTN</name>
<proteinExistence type="predicted"/>
<sequence length="234" mass="25776">MGKAWTESRGGDTRRDRRGRPGPEDGLRDDGGVSFELAVWHEPKPITKEYAENVYQALRRGEPGAATAHPGVATFAGLLPEAEQLSPAHALVTVDLERADEVSGEAFALAAECELVCYDPQRGLVHNLGPLGVNPAMEMRTGDGMIVVNPDLQLISDALATLSPQNPFMALVVFGEHFIQSSPEISGYELEYRDSTKDLMFRTHVPDLEAVQDAFTEYATGDRAFLDRHEWRRV</sequence>